<reference evidence="4 5" key="1">
    <citation type="submission" date="2017-09" db="EMBL/GenBank/DDBJ databases">
        <title>Genomic, metabolic, and phenotypic characteristics of bacterial isolates from the natural microbiome of the model nematode Caenorhabditis elegans.</title>
        <authorList>
            <person name="Zimmermann J."/>
            <person name="Obeng N."/>
            <person name="Yang W."/>
            <person name="Obeng O."/>
            <person name="Kissoyan K."/>
            <person name="Pees B."/>
            <person name="Dirksen P."/>
            <person name="Hoppner M."/>
            <person name="Franke A."/>
            <person name="Rosenstiel P."/>
            <person name="Leippe M."/>
            <person name="Dierking K."/>
            <person name="Kaleta C."/>
            <person name="Schulenburg H."/>
        </authorList>
    </citation>
    <scope>NUCLEOTIDE SEQUENCE [LARGE SCALE GENOMIC DNA]</scope>
    <source>
        <strain evidence="2 5">MYb25</strain>
        <strain evidence="3 4">MYb44</strain>
    </source>
</reference>
<dbReference type="Pfam" id="PF14065">
    <property type="entry name" value="Pvc16_N"/>
    <property type="match status" value="1"/>
</dbReference>
<evidence type="ECO:0000313" key="2">
    <source>
        <dbReference type="EMBL" id="PRB86009.1"/>
    </source>
</evidence>
<dbReference type="InterPro" id="IPR025351">
    <property type="entry name" value="Pvc16_N"/>
</dbReference>
<dbReference type="Proteomes" id="UP000238534">
    <property type="component" value="Unassembled WGS sequence"/>
</dbReference>
<dbReference type="AlphaFoldDB" id="A0A2S9CZS9"/>
<organism evidence="2 5">
    <name type="scientific">Chryseobacterium culicis</name>
    <dbReference type="NCBI Taxonomy" id="680127"/>
    <lineage>
        <taxon>Bacteria</taxon>
        <taxon>Pseudomonadati</taxon>
        <taxon>Bacteroidota</taxon>
        <taxon>Flavobacteriia</taxon>
        <taxon>Flavobacteriales</taxon>
        <taxon>Weeksellaceae</taxon>
        <taxon>Chryseobacterium group</taxon>
        <taxon>Chryseobacterium</taxon>
    </lineage>
</organism>
<dbReference type="EMBL" id="PCPH01000001">
    <property type="protein sequence ID" value="PRB91762.1"/>
    <property type="molecule type" value="Genomic_DNA"/>
</dbReference>
<protein>
    <recommendedName>
        <fullName evidence="1">Pvc16 N-terminal domain-containing protein</fullName>
    </recommendedName>
</protein>
<dbReference type="Proteomes" id="UP000238325">
    <property type="component" value="Unassembled WGS sequence"/>
</dbReference>
<accession>A0A2S9CZS9</accession>
<gene>
    <name evidence="2" type="ORF">CQ022_07095</name>
    <name evidence="3" type="ORF">CQ033_00765</name>
</gene>
<dbReference type="OrthoDB" id="7560784at2"/>
<evidence type="ECO:0000313" key="3">
    <source>
        <dbReference type="EMBL" id="PRB91762.1"/>
    </source>
</evidence>
<sequence length="194" mass="21929">MINKVLTVLKNQLNAPDGLWDPNVPNEIEIAVVDDIAKHDDNTEGLSNKVVISLLNIEEESTLKNRSRYQPVVVENNPVRYDKESTPAYLNLYVMISANRSTYSKSLLSISKVIEVFQAKNVLEYVDLEPQNNFSFRIELHSIPFEQLSYVWGLLGGKIMPSALYKISVIKISAKDIVPVKLINDINIQSIKVD</sequence>
<evidence type="ECO:0000259" key="1">
    <source>
        <dbReference type="Pfam" id="PF14065"/>
    </source>
</evidence>
<proteinExistence type="predicted"/>
<name>A0A2S9CZS9_CHRCI</name>
<evidence type="ECO:0000313" key="5">
    <source>
        <dbReference type="Proteomes" id="UP000238534"/>
    </source>
</evidence>
<evidence type="ECO:0000313" key="4">
    <source>
        <dbReference type="Proteomes" id="UP000238325"/>
    </source>
</evidence>
<feature type="domain" description="Pvc16 N-terminal" evidence="1">
    <location>
        <begin position="5"/>
        <end position="179"/>
    </location>
</feature>
<dbReference type="EMBL" id="PCPP01000001">
    <property type="protein sequence ID" value="PRB86009.1"/>
    <property type="molecule type" value="Genomic_DNA"/>
</dbReference>
<keyword evidence="4" id="KW-1185">Reference proteome</keyword>
<comment type="caution">
    <text evidence="2">The sequence shown here is derived from an EMBL/GenBank/DDBJ whole genome shotgun (WGS) entry which is preliminary data.</text>
</comment>
<dbReference type="RefSeq" id="WP_105680747.1">
    <property type="nucleotide sequence ID" value="NZ_JBBGZD010000001.1"/>
</dbReference>